<proteinExistence type="predicted"/>
<dbReference type="RefSeq" id="WP_184017515.1">
    <property type="nucleotide sequence ID" value="NZ_JACIJC010000003.1"/>
</dbReference>
<dbReference type="Proteomes" id="UP000549617">
    <property type="component" value="Unassembled WGS sequence"/>
</dbReference>
<keyword evidence="3" id="KW-1185">Reference proteome</keyword>
<organism evidence="2 3">
    <name type="scientific">Sphingobium boeckii</name>
    <dbReference type="NCBI Taxonomy" id="1082345"/>
    <lineage>
        <taxon>Bacteria</taxon>
        <taxon>Pseudomonadati</taxon>
        <taxon>Pseudomonadota</taxon>
        <taxon>Alphaproteobacteria</taxon>
        <taxon>Sphingomonadales</taxon>
        <taxon>Sphingomonadaceae</taxon>
        <taxon>Sphingobium</taxon>
    </lineage>
</organism>
<protein>
    <submittedName>
        <fullName evidence="2">Uncharacterized protein</fullName>
    </submittedName>
</protein>
<evidence type="ECO:0000256" key="1">
    <source>
        <dbReference type="SAM" id="MobiDB-lite"/>
    </source>
</evidence>
<name>A0A7W9EE83_9SPHN</name>
<evidence type="ECO:0000313" key="2">
    <source>
        <dbReference type="EMBL" id="MBB5685744.1"/>
    </source>
</evidence>
<gene>
    <name evidence="2" type="ORF">FHS49_001760</name>
</gene>
<evidence type="ECO:0000313" key="3">
    <source>
        <dbReference type="Proteomes" id="UP000549617"/>
    </source>
</evidence>
<sequence>MIETALELTRVPLPTSLSAMLVCPPRHEKKLPPSGLKPSIGSPIDAAACEKASTARKSPATSPANNDGVNLP</sequence>
<feature type="compositionally biased region" description="Polar residues" evidence="1">
    <location>
        <begin position="55"/>
        <end position="72"/>
    </location>
</feature>
<reference evidence="2 3" key="1">
    <citation type="submission" date="2020-08" db="EMBL/GenBank/DDBJ databases">
        <title>Genomic Encyclopedia of Type Strains, Phase IV (KMG-IV): sequencing the most valuable type-strain genomes for metagenomic binning, comparative biology and taxonomic classification.</title>
        <authorList>
            <person name="Goeker M."/>
        </authorList>
    </citation>
    <scope>NUCLEOTIDE SEQUENCE [LARGE SCALE GENOMIC DNA]</scope>
    <source>
        <strain evidence="2 3">DSM 25079</strain>
    </source>
</reference>
<accession>A0A7W9EE83</accession>
<feature type="region of interest" description="Disordered" evidence="1">
    <location>
        <begin position="48"/>
        <end position="72"/>
    </location>
</feature>
<dbReference type="EMBL" id="JACIJC010000003">
    <property type="protein sequence ID" value="MBB5685744.1"/>
    <property type="molecule type" value="Genomic_DNA"/>
</dbReference>
<comment type="caution">
    <text evidence="2">The sequence shown here is derived from an EMBL/GenBank/DDBJ whole genome shotgun (WGS) entry which is preliminary data.</text>
</comment>
<dbReference type="AlphaFoldDB" id="A0A7W9EE83"/>